<gene>
    <name evidence="3" type="ORF">KY290_001244</name>
</gene>
<sequence>MDCNKEKAIKAKGVAEEMMGNNRKRASTKSSENWAISDHLAGQNLQCLNEENRLRSMRRRHRINYCDNLSDDEDSSKRFKGVGYPSPTKESEMQHLSHAATPNGERKKLKDCLSYEESFHNTKMEIETTNGSVDVGLCTMTESKSFEYPDPDFSDFDKDKNEVGDLFLVPAKGMFRFSHRIPSMKKTGMEKDDVPEGSFELDLTSLPIYQVVVSSSSIDQSEVWPLYKNRSAQLMKGNNLKDFDYEIVEIVDVSDNYVDVKFLVWVKRLQVCLQGSMEEEEADKGVKICVSEHLRFSHRIPAFRLTEERGGSLRGFWELDPAGLPLCLLCTD</sequence>
<evidence type="ECO:0000256" key="1">
    <source>
        <dbReference type="SAM" id="MobiDB-lite"/>
    </source>
</evidence>
<name>A0ABQ7WLN9_SOLTU</name>
<keyword evidence="4" id="KW-1185">Reference proteome</keyword>
<proteinExistence type="predicted"/>
<accession>A0ABQ7WLN9</accession>
<reference evidence="3 4" key="1">
    <citation type="journal article" date="2021" name="bioRxiv">
        <title>Chromosome-scale and haplotype-resolved genome assembly of a tetraploid potato cultivar.</title>
        <authorList>
            <person name="Sun H."/>
            <person name="Jiao W.-B."/>
            <person name="Krause K."/>
            <person name="Campoy J.A."/>
            <person name="Goel M."/>
            <person name="Folz-Donahue K."/>
            <person name="Kukat C."/>
            <person name="Huettel B."/>
            <person name="Schneeberger K."/>
        </authorList>
    </citation>
    <scope>NUCLEOTIDE SEQUENCE [LARGE SCALE GENOMIC DNA]</scope>
    <source>
        <strain evidence="3">SolTubOtavaFocal</strain>
        <tissue evidence="3">Leaves</tissue>
    </source>
</reference>
<evidence type="ECO:0000313" key="4">
    <source>
        <dbReference type="Proteomes" id="UP000826656"/>
    </source>
</evidence>
<dbReference type="EMBL" id="JAIVGD010000001">
    <property type="protein sequence ID" value="KAH0781646.1"/>
    <property type="molecule type" value="Genomic_DNA"/>
</dbReference>
<feature type="region of interest" description="Disordered" evidence="1">
    <location>
        <begin position="72"/>
        <end position="105"/>
    </location>
</feature>
<dbReference type="InterPro" id="IPR024593">
    <property type="entry name" value="DUF3444"/>
</dbReference>
<feature type="region of interest" description="Disordered" evidence="1">
    <location>
        <begin position="1"/>
        <end position="31"/>
    </location>
</feature>
<evidence type="ECO:0000313" key="3">
    <source>
        <dbReference type="EMBL" id="KAH0781646.1"/>
    </source>
</evidence>
<dbReference type="Proteomes" id="UP000826656">
    <property type="component" value="Unassembled WGS sequence"/>
</dbReference>
<evidence type="ECO:0000259" key="2">
    <source>
        <dbReference type="Pfam" id="PF11926"/>
    </source>
</evidence>
<feature type="domain" description="DUF3444" evidence="2">
    <location>
        <begin position="220"/>
        <end position="308"/>
    </location>
</feature>
<organism evidence="3 4">
    <name type="scientific">Solanum tuberosum</name>
    <name type="common">Potato</name>
    <dbReference type="NCBI Taxonomy" id="4113"/>
    <lineage>
        <taxon>Eukaryota</taxon>
        <taxon>Viridiplantae</taxon>
        <taxon>Streptophyta</taxon>
        <taxon>Embryophyta</taxon>
        <taxon>Tracheophyta</taxon>
        <taxon>Spermatophyta</taxon>
        <taxon>Magnoliopsida</taxon>
        <taxon>eudicotyledons</taxon>
        <taxon>Gunneridae</taxon>
        <taxon>Pentapetalae</taxon>
        <taxon>asterids</taxon>
        <taxon>lamiids</taxon>
        <taxon>Solanales</taxon>
        <taxon>Solanaceae</taxon>
        <taxon>Solanoideae</taxon>
        <taxon>Solaneae</taxon>
        <taxon>Solanum</taxon>
    </lineage>
</organism>
<protein>
    <recommendedName>
        <fullName evidence="2">DUF3444 domain-containing protein</fullName>
    </recommendedName>
</protein>
<dbReference type="PANTHER" id="PTHR45089:SF24">
    <property type="entry name" value="DNAJ HEAT SHOCK N-TERMINAL DOMAIN-CONTAINING PROTEIN"/>
    <property type="match status" value="1"/>
</dbReference>
<dbReference type="PANTHER" id="PTHR45089">
    <property type="entry name" value="DNAJ HEAT SHOCK AMINO-TERMINAL DOMAIN PROTEIN-RELATED"/>
    <property type="match status" value="1"/>
</dbReference>
<comment type="caution">
    <text evidence="3">The sequence shown here is derived from an EMBL/GenBank/DDBJ whole genome shotgun (WGS) entry which is preliminary data.</text>
</comment>
<feature type="compositionally biased region" description="Basic and acidic residues" evidence="1">
    <location>
        <begin position="1"/>
        <end position="15"/>
    </location>
</feature>
<dbReference type="Pfam" id="PF11926">
    <property type="entry name" value="DUF3444"/>
    <property type="match status" value="1"/>
</dbReference>